<dbReference type="Pfam" id="PF08696">
    <property type="entry name" value="Dna2"/>
    <property type="match status" value="2"/>
</dbReference>
<dbReference type="GO" id="GO:0046872">
    <property type="term" value="F:metal ion binding"/>
    <property type="evidence" value="ECO:0007669"/>
    <property type="project" value="UniProtKB-KW"/>
</dbReference>
<keyword evidence="18" id="KW-0539">Nucleus</keyword>
<sequence length="1408" mass="149562">MRRAPSSPNRRSQPAGSSCDGPPSRKPLQQTSIAALLRAPPRRSTQSPPADDSAEEGIIWSFCDPRGRAAGSARPLADPSQAGPRKKTKQVDTLVSLMKRGKQRRQQRAEGVESAPPSNTSAASTLKNCWMPRASLAKDRTCASVAASHGAAEQPAENHSIDALLESLLVEGGPRKNDPPASPTAVSPIPPFPCLPPKTSSPKPTLPRAPPTAHSSTRLHGCGSGAAPLHAAAPTPVVAEAKAASCLSPPFPRLSAPPSSPYAELRRPHRPAMTSGLVLAISPLAAEAALLLELLPDDGGGRLHVKLCDEWSRTPVRVADRINLVGDLDGCGCAGRAHARCAAVRRDGGPLLVLRPEAVLTGTALAKACGCTRSAVLARSRKDHEMSEQLTLGTIKHRLFEHVLAAWEQPSPPASWEALVAEASLRPQLCFLSPLWRTASYSSKLRSTNTCQSSLRCANPSLQAMPAPPECTSVPVAAQLQMDEKAVYQQVRQALGVLRSWAATCLPTRTAAGQPFAIDRQMGELLADGHAAAVPTRLTIRKILATEQDVCSLTYGLKGKVDATLLVEASGADGRVTHCLPMPLELKTGKRNGYNINEHNAQVMVYTLLLSELHETRIPGGLLFYPQLAGTAERGVFVTVAEAAPLASLMMLRNEMVGGAALHSRVDRRMPAVLQARSACSRCSELQHCALVHATLEGGDAASFGVAEAFTGQLAHLEEAHLRYFHRWHHMLALEESAAERTSRELFTTKARERQPAGRALAGLALRRVDAAGPRTFAHTFSRAAGGASLLDAALCVGELATVSVEPSARGGARWAMARGPIGALCEGSVTVLLGVRLDELGVGAELPVRIDRAEMAVGFAQCRANLLRLLGGEGGGEEGRGEAEAPRRASRLLRLLVDLAAPRFAPADLAACDGLNDEQAHAVRRIVSARDYALVQGMPGTGKTTLIAHAAKALASRGQTVLLCAYTHAALDHVLLKLQQMGVPFLRLGATGKVHAELHAHTLAALTAACGGAAELHAQVLSRRVVATTSLSLAQPPLYKRRFDVCIVDEAGQMTEAVCLGPLLLAERFALVGDHYQLPPLVAAEEAREQGMDTSLFRRLTEAHPRAVCRLRQQYRMCADIMALSNELVYGGQLRCGTDGVASAQLAVRHLDRRAAPWLHAATQPEHRVLFFDTDGMPAVEARSSAGNVSNPVEAELCAQLVAAFVAAGVPAAQVAVLAPYKAQLKAIGALLPAEAAAAPLLTIDKCQGQDFDCCVLSLVRSNERADVGRLLADWRRLNVAFTRARTKMVLVGSASTLKHSQLLACLLQLLERRRWIWALPPNALQLHGPSAVAPHQCDPLDTEKAASSCDSRSVHTHALTVAADAGDPTGEGCRPSANIVLQPMASSHSMPTTSGRCGQLDGLLDW</sequence>
<dbReference type="GO" id="GO:0051539">
    <property type="term" value="F:4 iron, 4 sulfur cluster binding"/>
    <property type="evidence" value="ECO:0007669"/>
    <property type="project" value="UniProtKB-KW"/>
</dbReference>
<dbReference type="GO" id="GO:0006281">
    <property type="term" value="P:DNA repair"/>
    <property type="evidence" value="ECO:0007669"/>
    <property type="project" value="UniProtKB-KW"/>
</dbReference>
<dbReference type="GO" id="GO:0005634">
    <property type="term" value="C:nucleus"/>
    <property type="evidence" value="ECO:0007669"/>
    <property type="project" value="UniProtKB-SubCell"/>
</dbReference>
<evidence type="ECO:0000256" key="2">
    <source>
        <dbReference type="ARBA" id="ARBA00004123"/>
    </source>
</evidence>
<evidence type="ECO:0000256" key="12">
    <source>
        <dbReference type="ARBA" id="ARBA00022806"/>
    </source>
</evidence>
<keyword evidence="9" id="KW-0547">Nucleotide-binding</keyword>
<keyword evidence="17" id="KW-0234">DNA repair</keyword>
<dbReference type="SUPFAM" id="SSF52540">
    <property type="entry name" value="P-loop containing nucleoside triphosphate hydrolases"/>
    <property type="match status" value="1"/>
</dbReference>
<dbReference type="InterPro" id="IPR050534">
    <property type="entry name" value="Coronavir_polyprotein_1ab"/>
</dbReference>
<dbReference type="GO" id="GO:0043139">
    <property type="term" value="F:5'-3' DNA helicase activity"/>
    <property type="evidence" value="ECO:0007669"/>
    <property type="project" value="TreeGrafter"/>
</dbReference>
<dbReference type="GO" id="GO:0005524">
    <property type="term" value="F:ATP binding"/>
    <property type="evidence" value="ECO:0007669"/>
    <property type="project" value="UniProtKB-KW"/>
</dbReference>
<dbReference type="GO" id="GO:0003677">
    <property type="term" value="F:DNA binding"/>
    <property type="evidence" value="ECO:0007669"/>
    <property type="project" value="UniProtKB-KW"/>
</dbReference>
<evidence type="ECO:0000256" key="15">
    <source>
        <dbReference type="ARBA" id="ARBA00023014"/>
    </source>
</evidence>
<dbReference type="InterPro" id="IPR014808">
    <property type="entry name" value="DNA_replication_fac_Dna2_N"/>
</dbReference>
<accession>A0AB34IJJ4</accession>
<feature type="domain" description="DNA replication factor Dna2 N-terminal" evidence="22">
    <location>
        <begin position="302"/>
        <end position="407"/>
    </location>
</feature>
<evidence type="ECO:0000259" key="23">
    <source>
        <dbReference type="Pfam" id="PF13086"/>
    </source>
</evidence>
<dbReference type="InterPro" id="IPR047187">
    <property type="entry name" value="SF1_C_Upf1"/>
</dbReference>
<keyword evidence="12" id="KW-0347">Helicase</keyword>
<evidence type="ECO:0000256" key="8">
    <source>
        <dbReference type="ARBA" id="ARBA00022723"/>
    </source>
</evidence>
<dbReference type="Pfam" id="PF13086">
    <property type="entry name" value="AAA_11"/>
    <property type="match status" value="2"/>
</dbReference>
<evidence type="ECO:0000256" key="10">
    <source>
        <dbReference type="ARBA" id="ARBA00022763"/>
    </source>
</evidence>
<feature type="domain" description="DNA2/NAM7 helicase-like C-terminal" evidence="24">
    <location>
        <begin position="1093"/>
        <end position="1296"/>
    </location>
</feature>
<evidence type="ECO:0000256" key="11">
    <source>
        <dbReference type="ARBA" id="ARBA00022801"/>
    </source>
</evidence>
<reference evidence="25 26" key="1">
    <citation type="journal article" date="2024" name="Science">
        <title>Giant polyketide synthase enzymes in the biosynthesis of giant marine polyether toxins.</title>
        <authorList>
            <person name="Fallon T.R."/>
            <person name="Shende V.V."/>
            <person name="Wierzbicki I.H."/>
            <person name="Pendleton A.L."/>
            <person name="Watervoot N.F."/>
            <person name="Auber R.P."/>
            <person name="Gonzalez D.J."/>
            <person name="Wisecaver J.H."/>
            <person name="Moore B.S."/>
        </authorList>
    </citation>
    <scope>NUCLEOTIDE SEQUENCE [LARGE SCALE GENOMIC DNA]</scope>
    <source>
        <strain evidence="25 26">12B1</strain>
    </source>
</reference>
<dbReference type="PANTHER" id="PTHR43788">
    <property type="entry name" value="DNA2/NAM7 HELICASE FAMILY MEMBER"/>
    <property type="match status" value="1"/>
</dbReference>
<keyword evidence="10" id="KW-0227">DNA damage</keyword>
<comment type="catalytic activity">
    <reaction evidence="20">
        <text>ATP + H2O = ADP + phosphate + H(+)</text>
        <dbReference type="Rhea" id="RHEA:13065"/>
        <dbReference type="ChEBI" id="CHEBI:15377"/>
        <dbReference type="ChEBI" id="CHEBI:15378"/>
        <dbReference type="ChEBI" id="CHEBI:30616"/>
        <dbReference type="ChEBI" id="CHEBI:43474"/>
        <dbReference type="ChEBI" id="CHEBI:456216"/>
        <dbReference type="EC" id="3.6.4.12"/>
    </reaction>
</comment>
<dbReference type="GO" id="GO:0017116">
    <property type="term" value="F:single-stranded DNA helicase activity"/>
    <property type="evidence" value="ECO:0007669"/>
    <property type="project" value="InterPro"/>
</dbReference>
<keyword evidence="26" id="KW-1185">Reference proteome</keyword>
<keyword evidence="8" id="KW-0479">Metal-binding</keyword>
<dbReference type="InterPro" id="IPR027417">
    <property type="entry name" value="P-loop_NTPase"/>
</dbReference>
<dbReference type="InterPro" id="IPR011604">
    <property type="entry name" value="PDDEXK-like_dom_sf"/>
</dbReference>
<dbReference type="EMBL" id="JBGBPQ010000024">
    <property type="protein sequence ID" value="KAL1499777.1"/>
    <property type="molecule type" value="Genomic_DNA"/>
</dbReference>
<evidence type="ECO:0000256" key="1">
    <source>
        <dbReference type="ARBA" id="ARBA00001966"/>
    </source>
</evidence>
<evidence type="ECO:0000256" key="4">
    <source>
        <dbReference type="ARBA" id="ARBA00012551"/>
    </source>
</evidence>
<keyword evidence="19" id="KW-0511">Multifunctional enzyme</keyword>
<keyword evidence="13" id="KW-0067">ATP-binding</keyword>
<evidence type="ECO:0000256" key="3">
    <source>
        <dbReference type="ARBA" id="ARBA00007913"/>
    </source>
</evidence>
<dbReference type="Pfam" id="PF13087">
    <property type="entry name" value="AAA_12"/>
    <property type="match status" value="1"/>
</dbReference>
<dbReference type="InterPro" id="IPR026851">
    <property type="entry name" value="Dna2/JHS1_DEXXQ-box"/>
</dbReference>
<evidence type="ECO:0000256" key="13">
    <source>
        <dbReference type="ARBA" id="ARBA00022840"/>
    </source>
</evidence>
<feature type="domain" description="DNA2/NAM7 helicase helicase" evidence="23">
    <location>
        <begin position="1023"/>
        <end position="1084"/>
    </location>
</feature>
<organism evidence="25 26">
    <name type="scientific">Prymnesium parvum</name>
    <name type="common">Toxic golden alga</name>
    <dbReference type="NCBI Taxonomy" id="97485"/>
    <lineage>
        <taxon>Eukaryota</taxon>
        <taxon>Haptista</taxon>
        <taxon>Haptophyta</taxon>
        <taxon>Prymnesiophyceae</taxon>
        <taxon>Prymnesiales</taxon>
        <taxon>Prymnesiaceae</taxon>
        <taxon>Prymnesium</taxon>
    </lineage>
</organism>
<dbReference type="CDD" id="cd18808">
    <property type="entry name" value="SF1_C_Upf1"/>
    <property type="match status" value="1"/>
</dbReference>
<dbReference type="GO" id="GO:0005737">
    <property type="term" value="C:cytoplasm"/>
    <property type="evidence" value="ECO:0007669"/>
    <property type="project" value="TreeGrafter"/>
</dbReference>
<comment type="caution">
    <text evidence="25">The sequence shown here is derived from an EMBL/GenBank/DDBJ whole genome shotgun (WGS) entry which is preliminary data.</text>
</comment>
<feature type="region of interest" description="Disordered" evidence="21">
    <location>
        <begin position="171"/>
        <end position="222"/>
    </location>
</feature>
<keyword evidence="14" id="KW-0408">Iron</keyword>
<evidence type="ECO:0000256" key="16">
    <source>
        <dbReference type="ARBA" id="ARBA00023125"/>
    </source>
</evidence>
<dbReference type="InterPro" id="IPR041677">
    <property type="entry name" value="DNA2/NAM7_AAA_11"/>
</dbReference>
<keyword evidence="16" id="KW-0238">DNA-binding</keyword>
<evidence type="ECO:0000256" key="18">
    <source>
        <dbReference type="ARBA" id="ARBA00023242"/>
    </source>
</evidence>
<comment type="similarity">
    <text evidence="3">Belongs to the DNA2/NAM7 helicase family.</text>
</comment>
<dbReference type="Gene3D" id="3.90.320.10">
    <property type="match status" value="1"/>
</dbReference>
<evidence type="ECO:0000256" key="20">
    <source>
        <dbReference type="ARBA" id="ARBA00047995"/>
    </source>
</evidence>
<keyword evidence="5" id="KW-0004">4Fe-4S</keyword>
<gene>
    <name evidence="25" type="ORF">AB1Y20_012463</name>
</gene>
<evidence type="ECO:0000256" key="7">
    <source>
        <dbReference type="ARBA" id="ARBA00022722"/>
    </source>
</evidence>
<dbReference type="GO" id="GO:0006260">
    <property type="term" value="P:DNA replication"/>
    <property type="evidence" value="ECO:0007669"/>
    <property type="project" value="UniProtKB-KW"/>
</dbReference>
<protein>
    <recommendedName>
        <fullName evidence="4">DNA helicase</fullName>
        <ecNumber evidence="4">3.6.4.12</ecNumber>
    </recommendedName>
</protein>
<feature type="domain" description="DNA replication factor Dna2 N-terminal" evidence="22">
    <location>
        <begin position="479"/>
        <end position="565"/>
    </location>
</feature>
<keyword evidence="11" id="KW-0378">Hydrolase</keyword>
<evidence type="ECO:0000259" key="22">
    <source>
        <dbReference type="Pfam" id="PF08696"/>
    </source>
</evidence>
<feature type="compositionally biased region" description="Polar residues" evidence="21">
    <location>
        <begin position="1"/>
        <end position="16"/>
    </location>
</feature>
<keyword evidence="6" id="KW-0235">DNA replication</keyword>
<evidence type="ECO:0000259" key="24">
    <source>
        <dbReference type="Pfam" id="PF13087"/>
    </source>
</evidence>
<feature type="domain" description="DNA2/NAM7 helicase helicase" evidence="23">
    <location>
        <begin position="916"/>
        <end position="1007"/>
    </location>
</feature>
<proteinExistence type="inferred from homology"/>
<feature type="region of interest" description="Disordered" evidence="21">
    <location>
        <begin position="1"/>
        <end position="125"/>
    </location>
</feature>
<name>A0AB34IJJ4_PRYPA</name>
<dbReference type="InterPro" id="IPR041679">
    <property type="entry name" value="DNA2/NAM7-like_C"/>
</dbReference>
<dbReference type="GO" id="GO:0004518">
    <property type="term" value="F:nuclease activity"/>
    <property type="evidence" value="ECO:0007669"/>
    <property type="project" value="UniProtKB-KW"/>
</dbReference>
<evidence type="ECO:0000256" key="21">
    <source>
        <dbReference type="SAM" id="MobiDB-lite"/>
    </source>
</evidence>
<evidence type="ECO:0000256" key="5">
    <source>
        <dbReference type="ARBA" id="ARBA00022485"/>
    </source>
</evidence>
<dbReference type="CDD" id="cd18041">
    <property type="entry name" value="DEXXQc_DNA2"/>
    <property type="match status" value="1"/>
</dbReference>
<dbReference type="PANTHER" id="PTHR43788:SF8">
    <property type="entry name" value="DNA-BINDING PROTEIN SMUBP-2"/>
    <property type="match status" value="1"/>
</dbReference>
<evidence type="ECO:0000256" key="6">
    <source>
        <dbReference type="ARBA" id="ARBA00022705"/>
    </source>
</evidence>
<comment type="subcellular location">
    <subcellularLocation>
        <location evidence="2">Nucleus</location>
    </subcellularLocation>
</comment>
<evidence type="ECO:0000313" key="26">
    <source>
        <dbReference type="Proteomes" id="UP001515480"/>
    </source>
</evidence>
<keyword evidence="15" id="KW-0411">Iron-sulfur</keyword>
<dbReference type="Proteomes" id="UP001515480">
    <property type="component" value="Unassembled WGS sequence"/>
</dbReference>
<feature type="compositionally biased region" description="Low complexity" evidence="21">
    <location>
        <begin position="114"/>
        <end position="125"/>
    </location>
</feature>
<dbReference type="EC" id="3.6.4.12" evidence="4"/>
<evidence type="ECO:0000313" key="25">
    <source>
        <dbReference type="EMBL" id="KAL1499777.1"/>
    </source>
</evidence>
<keyword evidence="7" id="KW-0540">Nuclease</keyword>
<evidence type="ECO:0000256" key="17">
    <source>
        <dbReference type="ARBA" id="ARBA00023204"/>
    </source>
</evidence>
<evidence type="ECO:0000256" key="19">
    <source>
        <dbReference type="ARBA" id="ARBA00023268"/>
    </source>
</evidence>
<comment type="cofactor">
    <cofactor evidence="1">
        <name>[4Fe-4S] cluster</name>
        <dbReference type="ChEBI" id="CHEBI:49883"/>
    </cofactor>
</comment>
<evidence type="ECO:0000256" key="14">
    <source>
        <dbReference type="ARBA" id="ARBA00023004"/>
    </source>
</evidence>
<dbReference type="Gene3D" id="3.40.50.300">
    <property type="entry name" value="P-loop containing nucleotide triphosphate hydrolases"/>
    <property type="match status" value="3"/>
</dbReference>
<dbReference type="GO" id="GO:0016787">
    <property type="term" value="F:hydrolase activity"/>
    <property type="evidence" value="ECO:0007669"/>
    <property type="project" value="UniProtKB-KW"/>
</dbReference>
<evidence type="ECO:0000256" key="9">
    <source>
        <dbReference type="ARBA" id="ARBA00022741"/>
    </source>
</evidence>